<evidence type="ECO:0000313" key="3">
    <source>
        <dbReference type="Proteomes" id="UP000464378"/>
    </source>
</evidence>
<dbReference type="Gene3D" id="3.40.50.150">
    <property type="entry name" value="Vaccinia Virus protein VP39"/>
    <property type="match status" value="1"/>
</dbReference>
<dbReference type="Pfam" id="PF18096">
    <property type="entry name" value="Thump_like"/>
    <property type="match status" value="1"/>
</dbReference>
<dbReference type="EMBL" id="LR586016">
    <property type="protein sequence ID" value="VIP01209.1"/>
    <property type="molecule type" value="Genomic_DNA"/>
</dbReference>
<protein>
    <recommendedName>
        <fullName evidence="1">THUMP-like domain-containing protein</fullName>
    </recommendedName>
</protein>
<evidence type="ECO:0000259" key="1">
    <source>
        <dbReference type="Pfam" id="PF18096"/>
    </source>
</evidence>
<dbReference type="SUPFAM" id="SSF53335">
    <property type="entry name" value="S-adenosyl-L-methionine-dependent methyltransferases"/>
    <property type="match status" value="1"/>
</dbReference>
<accession>A0A6C2YIY8</accession>
<evidence type="ECO:0000313" key="2">
    <source>
        <dbReference type="EMBL" id="VIP01209.1"/>
    </source>
</evidence>
<dbReference type="PANTHER" id="PTHR14741">
    <property type="entry name" value="S-ADENOSYLMETHIONINE-DEPENDENT METHYLTRANSFERASE RELATED"/>
    <property type="match status" value="1"/>
</dbReference>
<dbReference type="InParanoid" id="A0A6C2YIY8"/>
<dbReference type="Proteomes" id="UP000464378">
    <property type="component" value="Chromosome"/>
</dbReference>
<dbReference type="EMBL" id="LR593887">
    <property type="protein sequence ID" value="VTR97844.1"/>
    <property type="molecule type" value="Genomic_DNA"/>
</dbReference>
<name>A0A6C2YIY8_9BACT</name>
<reference evidence="2" key="1">
    <citation type="submission" date="2019-04" db="EMBL/GenBank/DDBJ databases">
        <authorList>
            <consortium name="Science for Life Laboratories"/>
        </authorList>
    </citation>
    <scope>NUCLEOTIDE SEQUENCE</scope>
    <source>
        <strain evidence="2">MBLW1</strain>
    </source>
</reference>
<dbReference type="CDD" id="cd02440">
    <property type="entry name" value="AdoMet_MTases"/>
    <property type="match status" value="1"/>
</dbReference>
<keyword evidence="3" id="KW-1185">Reference proteome</keyword>
<feature type="domain" description="THUMP-like" evidence="1">
    <location>
        <begin position="321"/>
        <end position="392"/>
    </location>
</feature>
<dbReference type="PANTHER" id="PTHR14741:SF32">
    <property type="entry name" value="TRIMETHYLGUANOSINE SYNTHASE"/>
    <property type="match status" value="1"/>
</dbReference>
<dbReference type="RefSeq" id="WP_162656435.1">
    <property type="nucleotide sequence ID" value="NZ_LR593887.1"/>
</dbReference>
<dbReference type="InterPro" id="IPR041497">
    <property type="entry name" value="Thump-like"/>
</dbReference>
<organism evidence="2">
    <name type="scientific">Tuwongella immobilis</name>
    <dbReference type="NCBI Taxonomy" id="692036"/>
    <lineage>
        <taxon>Bacteria</taxon>
        <taxon>Pseudomonadati</taxon>
        <taxon>Planctomycetota</taxon>
        <taxon>Planctomycetia</taxon>
        <taxon>Gemmatales</taxon>
        <taxon>Gemmataceae</taxon>
        <taxon>Tuwongella</taxon>
    </lineage>
</organism>
<sequence length="401" mass="44642">MDLASWELLRSSAGQTALRMAMQQIPTDATFLAELQRLSRAVDADTARLALQQAMLRQRAREKFQRADQMLFQREALEQATSEPIARYRAGRFAGMQLVAEVGCGIGGDSLALAQVAPLWAIDRDPVRLAMAEYNVQVNEPKFPVRFDSQELKSHDWRGVDGIFVDPARRVQGQRILRVEDAEPPLSQIRQWQMQVPAVAVKLAPGTARLDWEHQPAEVEFISRGGELKECVLWFGPWRSVARRATVLDREGRFLGSLATPFRIGALPDPVEPRGYLLDPDAAVIRAELLGDLAESLHAAPLEEGIALLTCDEAISTPFAECLEIEAIVPVKEKPLKAELRRRKIGSLEIRKRGVSMDADALARAVRLPTGDRRILLVTPLHGKPTGLLLRRLPESTPTRD</sequence>
<gene>
    <name evidence="2" type="ORF">GMBLW1_27510</name>
</gene>
<dbReference type="AlphaFoldDB" id="A0A6C2YIY8"/>
<dbReference type="InterPro" id="IPR029063">
    <property type="entry name" value="SAM-dependent_MTases_sf"/>
</dbReference>
<proteinExistence type="predicted"/>
<dbReference type="KEGG" id="tim:GMBLW1_27510"/>